<evidence type="ECO:0000313" key="2">
    <source>
        <dbReference type="Proteomes" id="UP000814140"/>
    </source>
</evidence>
<gene>
    <name evidence="1" type="ORF">BV25DRAFT_261431</name>
</gene>
<dbReference type="EMBL" id="MU277198">
    <property type="protein sequence ID" value="KAI0064552.1"/>
    <property type="molecule type" value="Genomic_DNA"/>
</dbReference>
<organism evidence="1 2">
    <name type="scientific">Artomyces pyxidatus</name>
    <dbReference type="NCBI Taxonomy" id="48021"/>
    <lineage>
        <taxon>Eukaryota</taxon>
        <taxon>Fungi</taxon>
        <taxon>Dikarya</taxon>
        <taxon>Basidiomycota</taxon>
        <taxon>Agaricomycotina</taxon>
        <taxon>Agaricomycetes</taxon>
        <taxon>Russulales</taxon>
        <taxon>Auriscalpiaceae</taxon>
        <taxon>Artomyces</taxon>
    </lineage>
</organism>
<proteinExistence type="predicted"/>
<comment type="caution">
    <text evidence="1">The sequence shown here is derived from an EMBL/GenBank/DDBJ whole genome shotgun (WGS) entry which is preliminary data.</text>
</comment>
<evidence type="ECO:0000313" key="1">
    <source>
        <dbReference type="EMBL" id="KAI0064552.1"/>
    </source>
</evidence>
<name>A0ACB8T7T5_9AGAM</name>
<dbReference type="Proteomes" id="UP000814140">
    <property type="component" value="Unassembled WGS sequence"/>
</dbReference>
<reference evidence="1" key="2">
    <citation type="journal article" date="2022" name="New Phytol.">
        <title>Evolutionary transition to the ectomycorrhizal habit in the genomes of a hyperdiverse lineage of mushroom-forming fungi.</title>
        <authorList>
            <person name="Looney B."/>
            <person name="Miyauchi S."/>
            <person name="Morin E."/>
            <person name="Drula E."/>
            <person name="Courty P.E."/>
            <person name="Kohler A."/>
            <person name="Kuo A."/>
            <person name="LaButti K."/>
            <person name="Pangilinan J."/>
            <person name="Lipzen A."/>
            <person name="Riley R."/>
            <person name="Andreopoulos W."/>
            <person name="He G."/>
            <person name="Johnson J."/>
            <person name="Nolan M."/>
            <person name="Tritt A."/>
            <person name="Barry K.W."/>
            <person name="Grigoriev I.V."/>
            <person name="Nagy L.G."/>
            <person name="Hibbett D."/>
            <person name="Henrissat B."/>
            <person name="Matheny P.B."/>
            <person name="Labbe J."/>
            <person name="Martin F.M."/>
        </authorList>
    </citation>
    <scope>NUCLEOTIDE SEQUENCE</scope>
    <source>
        <strain evidence="1">HHB10654</strain>
    </source>
</reference>
<accession>A0ACB8T7T5</accession>
<reference evidence="1" key="1">
    <citation type="submission" date="2021-03" db="EMBL/GenBank/DDBJ databases">
        <authorList>
            <consortium name="DOE Joint Genome Institute"/>
            <person name="Ahrendt S."/>
            <person name="Looney B.P."/>
            <person name="Miyauchi S."/>
            <person name="Morin E."/>
            <person name="Drula E."/>
            <person name="Courty P.E."/>
            <person name="Chicoki N."/>
            <person name="Fauchery L."/>
            <person name="Kohler A."/>
            <person name="Kuo A."/>
            <person name="Labutti K."/>
            <person name="Pangilinan J."/>
            <person name="Lipzen A."/>
            <person name="Riley R."/>
            <person name="Andreopoulos W."/>
            <person name="He G."/>
            <person name="Johnson J."/>
            <person name="Barry K.W."/>
            <person name="Grigoriev I.V."/>
            <person name="Nagy L."/>
            <person name="Hibbett D."/>
            <person name="Henrissat B."/>
            <person name="Matheny P.B."/>
            <person name="Labbe J."/>
            <person name="Martin F."/>
        </authorList>
    </citation>
    <scope>NUCLEOTIDE SEQUENCE</scope>
    <source>
        <strain evidence="1">HHB10654</strain>
    </source>
</reference>
<sequence length="171" mass="19211">MWYGDGRRSRHQAIATGRVALAKWSTSHDPIVYAEAITGCCKMYNSSQSDHFNTPRKSYLPGRRRLCVCSAGSRRVVVGLPSNAPPSMRPSRSPYIRLFSSSQAMNPLRQSCNQASDSSVRGIYFLDHHFALSKWRHVSTCGHPFSERRAGSAKYELLSSFRASRSARQCH</sequence>
<protein>
    <submittedName>
        <fullName evidence="1">Uncharacterized protein</fullName>
    </submittedName>
</protein>
<keyword evidence="2" id="KW-1185">Reference proteome</keyword>